<dbReference type="InterPro" id="IPR015315">
    <property type="entry name" value="DUF1963"/>
</dbReference>
<dbReference type="GeneID" id="94841819"/>
<dbReference type="EMBL" id="MLAK01000853">
    <property type="protein sequence ID" value="OHT02771.1"/>
    <property type="molecule type" value="Genomic_DNA"/>
</dbReference>
<keyword evidence="2" id="KW-1185">Reference proteome</keyword>
<dbReference type="RefSeq" id="XP_068355907.1">
    <property type="nucleotide sequence ID" value="XM_068507115.1"/>
</dbReference>
<dbReference type="VEuPathDB" id="TrichDB:TRFO_30030"/>
<dbReference type="OrthoDB" id="10351411at2759"/>
<accession>A0A1J4JUU2</accession>
<protein>
    <recommendedName>
        <fullName evidence="3">Programmed cell death protein 2 C-terminal domain-containing protein</fullName>
    </recommendedName>
</protein>
<comment type="caution">
    <text evidence="1">The sequence shown here is derived from an EMBL/GenBank/DDBJ whole genome shotgun (WGS) entry which is preliminary data.</text>
</comment>
<gene>
    <name evidence="1" type="ORF">TRFO_30030</name>
</gene>
<dbReference type="AlphaFoldDB" id="A0A1J4JUU2"/>
<evidence type="ECO:0008006" key="3">
    <source>
        <dbReference type="Google" id="ProtNLM"/>
    </source>
</evidence>
<proteinExistence type="predicted"/>
<reference evidence="1" key="1">
    <citation type="submission" date="2016-10" db="EMBL/GenBank/DDBJ databases">
        <authorList>
            <person name="Benchimol M."/>
            <person name="Almeida L.G."/>
            <person name="Vasconcelos A.T."/>
            <person name="Perreira-Neves A."/>
            <person name="Rosa I.A."/>
            <person name="Tasca T."/>
            <person name="Bogo M.R."/>
            <person name="de Souza W."/>
        </authorList>
    </citation>
    <scope>NUCLEOTIDE SEQUENCE [LARGE SCALE GENOMIC DNA]</scope>
    <source>
        <strain evidence="1">K</strain>
    </source>
</reference>
<dbReference type="Gene3D" id="2.30.320.10">
    <property type="entry name" value="YwqG-like"/>
    <property type="match status" value="1"/>
</dbReference>
<evidence type="ECO:0000313" key="2">
    <source>
        <dbReference type="Proteomes" id="UP000179807"/>
    </source>
</evidence>
<sequence length="275" mass="31330">MDLYEKIVSNYTNFITKYDLMRKAAVPITSDFEDDGNPRISKIGGKFPYLPNEEISLCNECHQFPMMVAQLYVPSLPDFIQVLFPSDFKNSLIVLSVCPSCLGSKCYNVKAYNESQLDDLEYHDDVGEKWSTPEFLNLRCFNFQPNSPQTYDLIDQKRQYFEFKTITNWNETMMAPYTSVGEVKSLLKKEKIEDNHRTFLAAHEINMKNEIAGNSYLGGWPCFCQEDQTPEGYKILLNLSESAAATLEWGNSGTAQLWIGVGGNSGKFKFTCSSH</sequence>
<evidence type="ECO:0000313" key="1">
    <source>
        <dbReference type="EMBL" id="OHT02771.1"/>
    </source>
</evidence>
<organism evidence="1 2">
    <name type="scientific">Tritrichomonas foetus</name>
    <dbReference type="NCBI Taxonomy" id="1144522"/>
    <lineage>
        <taxon>Eukaryota</taxon>
        <taxon>Metamonada</taxon>
        <taxon>Parabasalia</taxon>
        <taxon>Tritrichomonadida</taxon>
        <taxon>Tritrichomonadidae</taxon>
        <taxon>Tritrichomonas</taxon>
    </lineage>
</organism>
<dbReference type="Proteomes" id="UP000179807">
    <property type="component" value="Unassembled WGS sequence"/>
</dbReference>
<dbReference type="Pfam" id="PF09234">
    <property type="entry name" value="DUF1963"/>
    <property type="match status" value="1"/>
</dbReference>
<name>A0A1J4JUU2_9EUKA</name>